<accession>A0A7Z0KXR2</accession>
<dbReference type="RefSeq" id="WP_179904578.1">
    <property type="nucleotide sequence ID" value="NZ_JACBXS010000004.1"/>
</dbReference>
<dbReference type="EMBL" id="JACBXS010000004">
    <property type="protein sequence ID" value="NYS23871.1"/>
    <property type="molecule type" value="Genomic_DNA"/>
</dbReference>
<gene>
    <name evidence="1" type="ORF">HUK65_02625</name>
</gene>
<proteinExistence type="predicted"/>
<evidence type="ECO:0000313" key="1">
    <source>
        <dbReference type="EMBL" id="NYS23871.1"/>
    </source>
</evidence>
<reference evidence="1 2" key="1">
    <citation type="journal article" date="2000" name="Arch. Microbiol.">
        <title>Rhodobaca bogoriensis gen. nov. and sp. nov., an alkaliphilic purple nonsulfur bacterium from African Rift Valley soda lakes.</title>
        <authorList>
            <person name="Milford A.D."/>
            <person name="Achenbach L.A."/>
            <person name="Jung D.O."/>
            <person name="Madigan M.T."/>
        </authorList>
    </citation>
    <scope>NUCLEOTIDE SEQUENCE [LARGE SCALE GENOMIC DNA]</scope>
    <source>
        <strain evidence="1 2">2376</strain>
    </source>
</reference>
<dbReference type="AlphaFoldDB" id="A0A7Z0KXR2"/>
<organism evidence="1 2">
    <name type="scientific">Rhabdonatronobacter sediminivivens</name>
    <dbReference type="NCBI Taxonomy" id="2743469"/>
    <lineage>
        <taxon>Bacteria</taxon>
        <taxon>Pseudomonadati</taxon>
        <taxon>Pseudomonadota</taxon>
        <taxon>Alphaproteobacteria</taxon>
        <taxon>Rhodobacterales</taxon>
        <taxon>Paracoccaceae</taxon>
        <taxon>Rhabdonatronobacter</taxon>
    </lineage>
</organism>
<sequence>MAWKILRSVAHAPVQARIWGSPLRITTADRANAVFGAGEQALLAASATTP</sequence>
<dbReference type="Proteomes" id="UP000529417">
    <property type="component" value="Unassembled WGS sequence"/>
</dbReference>
<evidence type="ECO:0000313" key="2">
    <source>
        <dbReference type="Proteomes" id="UP000529417"/>
    </source>
</evidence>
<comment type="caution">
    <text evidence="1">The sequence shown here is derived from an EMBL/GenBank/DDBJ whole genome shotgun (WGS) entry which is preliminary data.</text>
</comment>
<protein>
    <submittedName>
        <fullName evidence="1">Uncharacterized protein</fullName>
    </submittedName>
</protein>
<name>A0A7Z0KXR2_9RHOB</name>
<keyword evidence="2" id="KW-1185">Reference proteome</keyword>